<proteinExistence type="predicted"/>
<dbReference type="Proteomes" id="UP000053660">
    <property type="component" value="Unassembled WGS sequence"/>
</dbReference>
<organism evidence="1 2">
    <name type="scientific">Oesophagostomum dentatum</name>
    <name type="common">Nodular worm</name>
    <dbReference type="NCBI Taxonomy" id="61180"/>
    <lineage>
        <taxon>Eukaryota</taxon>
        <taxon>Metazoa</taxon>
        <taxon>Ecdysozoa</taxon>
        <taxon>Nematoda</taxon>
        <taxon>Chromadorea</taxon>
        <taxon>Rhabditida</taxon>
        <taxon>Rhabditina</taxon>
        <taxon>Rhabditomorpha</taxon>
        <taxon>Strongyloidea</taxon>
        <taxon>Strongylidae</taxon>
        <taxon>Oesophagostomum</taxon>
    </lineage>
</organism>
<dbReference type="AlphaFoldDB" id="A0A0B1S222"/>
<gene>
    <name evidence="1" type="ORF">OESDEN_23125</name>
</gene>
<sequence>MPALERISIHIGEEWGKMLCNRLSEIDLVLKLSDSEMVTPCAFRSLVRYLMEAADSETIWNLTLEDYTSRGQGYHGPADFSRYRN</sequence>
<dbReference type="EMBL" id="KN610943">
    <property type="protein sequence ID" value="KHJ77255.1"/>
    <property type="molecule type" value="Genomic_DNA"/>
</dbReference>
<name>A0A0B1S222_OESDE</name>
<feature type="non-terminal residue" evidence="1">
    <location>
        <position position="85"/>
    </location>
</feature>
<evidence type="ECO:0000313" key="2">
    <source>
        <dbReference type="Proteomes" id="UP000053660"/>
    </source>
</evidence>
<reference evidence="1 2" key="1">
    <citation type="submission" date="2014-03" db="EMBL/GenBank/DDBJ databases">
        <title>Draft genome of the hookworm Oesophagostomum dentatum.</title>
        <authorList>
            <person name="Mitreva M."/>
        </authorList>
    </citation>
    <scope>NUCLEOTIDE SEQUENCE [LARGE SCALE GENOMIC DNA]</scope>
    <source>
        <strain evidence="1 2">OD-Hann</strain>
    </source>
</reference>
<accession>A0A0B1S222</accession>
<keyword evidence="2" id="KW-1185">Reference proteome</keyword>
<evidence type="ECO:0000313" key="1">
    <source>
        <dbReference type="EMBL" id="KHJ77255.1"/>
    </source>
</evidence>
<protein>
    <submittedName>
        <fullName evidence="1">Uncharacterized protein</fullName>
    </submittedName>
</protein>